<evidence type="ECO:0000256" key="1">
    <source>
        <dbReference type="ARBA" id="ARBA00022630"/>
    </source>
</evidence>
<keyword evidence="2" id="KW-0560">Oxidoreductase</keyword>
<accession>A0A6C2U409</accession>
<evidence type="ECO:0000256" key="3">
    <source>
        <dbReference type="SAM" id="Coils"/>
    </source>
</evidence>
<dbReference type="PANTHER" id="PTHR11632:SF51">
    <property type="entry name" value="SUCCINATE DEHYDROGENASE [UBIQUINONE] FLAVOPROTEIN SUBUNIT, MITOCHONDRIAL"/>
    <property type="match status" value="1"/>
</dbReference>
<feature type="domain" description="FAD-dependent oxidoreductase 2 FAD-binding" evidence="4">
    <location>
        <begin position="20"/>
        <end position="438"/>
    </location>
</feature>
<name>A0A6C2U409_PONDE</name>
<dbReference type="InterPro" id="IPR036188">
    <property type="entry name" value="FAD/NAD-bd_sf"/>
</dbReference>
<sequence length="649" mass="70542">MKQRTLKIKDTVVSVTQVHTLVIGSGAAGLNAAVQLRNQGIEDVLIVTEGLKMGTSINTGSDKQTYYKSAMCGNDLDAPLAMAKNFFSPGSMHGDLALVEAAASARGFLNLVNLGVKFPQDAFGQFIGYKTDHDPAQRGTSVGPYTSRDMCRALIAEVERRGIPVEEKINVVSLLTAGNRACGALALNGEGELVAYAAENVVFAVGGPGGLYKTSVYPAVHTGAIGIALKAGAMAQGLPEAQYGLASTKFRWNVSGTYMQVIPRFVSTDADGKSNPREFLRDYFPNPGKMNSKVFLKGYQWPFDSKKIVGGSSIVDILVYIETVEKGRRVFLDYRENPADFDFNALEKEAFEYLENSGAFQKTPIARLKHMNPGAIDLYKDHNIDITKEPLEVAVCAQHNNGGLAGNHWWESVNIKHLFPVGEVNGSHGVARPGGSALNSGQVGSFRAAEFIANAYAGTDLKMADFNKAAKAEIKDVLGFLDRCGTSESGWRAVRAELQERMSKAGAHIRSMDGLRNAAKEAKAQVALLEEQGCKVENATQAVQALRNRQLCFAHWMYLEATLYAVKSGVGSRGSAMVRQAGGKRAHQQLDKAQWSFAEEDASFKGKVQETVFKEGKAKSRWVKVRPIPDSNLWFETAWADFRAGTIYK</sequence>
<organism evidence="5 6">
    <name type="scientific">Pontiella desulfatans</name>
    <dbReference type="NCBI Taxonomy" id="2750659"/>
    <lineage>
        <taxon>Bacteria</taxon>
        <taxon>Pseudomonadati</taxon>
        <taxon>Kiritimatiellota</taxon>
        <taxon>Kiritimatiellia</taxon>
        <taxon>Kiritimatiellales</taxon>
        <taxon>Pontiellaceae</taxon>
        <taxon>Pontiella</taxon>
    </lineage>
</organism>
<gene>
    <name evidence="5" type="ORF">PDESU_03130</name>
</gene>
<keyword evidence="1" id="KW-0285">Flavoprotein</keyword>
<evidence type="ECO:0000313" key="6">
    <source>
        <dbReference type="Proteomes" id="UP000366872"/>
    </source>
</evidence>
<dbReference type="GO" id="GO:0009055">
    <property type="term" value="F:electron transfer activity"/>
    <property type="evidence" value="ECO:0007669"/>
    <property type="project" value="TreeGrafter"/>
</dbReference>
<dbReference type="Proteomes" id="UP000366872">
    <property type="component" value="Unassembled WGS sequence"/>
</dbReference>
<dbReference type="Gene3D" id="3.50.50.60">
    <property type="entry name" value="FAD/NAD(P)-binding domain"/>
    <property type="match status" value="1"/>
</dbReference>
<dbReference type="Pfam" id="PF00890">
    <property type="entry name" value="FAD_binding_2"/>
    <property type="match status" value="1"/>
</dbReference>
<dbReference type="GO" id="GO:0000104">
    <property type="term" value="F:succinate dehydrogenase activity"/>
    <property type="evidence" value="ECO:0007669"/>
    <property type="project" value="TreeGrafter"/>
</dbReference>
<dbReference type="RefSeq" id="WP_136080039.1">
    <property type="nucleotide sequence ID" value="NZ_CAAHFG010000001.1"/>
</dbReference>
<dbReference type="EMBL" id="CAAHFG010000001">
    <property type="protein sequence ID" value="VGO14567.1"/>
    <property type="molecule type" value="Genomic_DNA"/>
</dbReference>
<dbReference type="SUPFAM" id="SSF51905">
    <property type="entry name" value="FAD/NAD(P)-binding domain"/>
    <property type="match status" value="1"/>
</dbReference>
<dbReference type="GO" id="GO:0050660">
    <property type="term" value="F:flavin adenine dinucleotide binding"/>
    <property type="evidence" value="ECO:0007669"/>
    <property type="project" value="TreeGrafter"/>
</dbReference>
<feature type="coiled-coil region" evidence="3">
    <location>
        <begin position="512"/>
        <end position="549"/>
    </location>
</feature>
<proteinExistence type="predicted"/>
<dbReference type="GO" id="GO:0005886">
    <property type="term" value="C:plasma membrane"/>
    <property type="evidence" value="ECO:0007669"/>
    <property type="project" value="TreeGrafter"/>
</dbReference>
<dbReference type="PANTHER" id="PTHR11632">
    <property type="entry name" value="SUCCINATE DEHYDROGENASE 2 FLAVOPROTEIN SUBUNIT"/>
    <property type="match status" value="1"/>
</dbReference>
<evidence type="ECO:0000256" key="2">
    <source>
        <dbReference type="ARBA" id="ARBA00023002"/>
    </source>
</evidence>
<evidence type="ECO:0000313" key="5">
    <source>
        <dbReference type="EMBL" id="VGO14567.1"/>
    </source>
</evidence>
<dbReference type="InterPro" id="IPR030664">
    <property type="entry name" value="SdhA/FrdA/AprA"/>
</dbReference>
<keyword evidence="3" id="KW-0175">Coiled coil</keyword>
<dbReference type="InterPro" id="IPR003953">
    <property type="entry name" value="FAD-dep_OxRdtase_2_FAD-bd"/>
</dbReference>
<keyword evidence="6" id="KW-1185">Reference proteome</keyword>
<dbReference type="GO" id="GO:0009061">
    <property type="term" value="P:anaerobic respiration"/>
    <property type="evidence" value="ECO:0007669"/>
    <property type="project" value="TreeGrafter"/>
</dbReference>
<protein>
    <recommendedName>
        <fullName evidence="4">FAD-dependent oxidoreductase 2 FAD-binding domain-containing protein</fullName>
    </recommendedName>
</protein>
<reference evidence="5 6" key="1">
    <citation type="submission" date="2019-04" db="EMBL/GenBank/DDBJ databases">
        <authorList>
            <person name="Van Vliet M D."/>
        </authorList>
    </citation>
    <scope>NUCLEOTIDE SEQUENCE [LARGE SCALE GENOMIC DNA]</scope>
    <source>
        <strain evidence="5 6">F1</strain>
    </source>
</reference>
<evidence type="ECO:0000259" key="4">
    <source>
        <dbReference type="Pfam" id="PF00890"/>
    </source>
</evidence>
<dbReference type="AlphaFoldDB" id="A0A6C2U409"/>